<dbReference type="Proteomes" id="UP001597083">
    <property type="component" value="Unassembled WGS sequence"/>
</dbReference>
<proteinExistence type="predicted"/>
<gene>
    <name evidence="1" type="ORF">ACFQ07_04200</name>
</gene>
<feature type="non-terminal residue" evidence="1">
    <location>
        <position position="77"/>
    </location>
</feature>
<sequence length="77" mass="8641">MKKLDLNAISEEVLDECFASEEVNVLEALDSVDEEEHDGHKFEKPKTGISLTRPKGITNEMLIQAVRDGIDVEKNID</sequence>
<evidence type="ECO:0000313" key="2">
    <source>
        <dbReference type="Proteomes" id="UP001597083"/>
    </source>
</evidence>
<keyword evidence="2" id="KW-1185">Reference proteome</keyword>
<organism evidence="1 2">
    <name type="scientific">Actinomadura adrarensis</name>
    <dbReference type="NCBI Taxonomy" id="1819600"/>
    <lineage>
        <taxon>Bacteria</taxon>
        <taxon>Bacillati</taxon>
        <taxon>Actinomycetota</taxon>
        <taxon>Actinomycetes</taxon>
        <taxon>Streptosporangiales</taxon>
        <taxon>Thermomonosporaceae</taxon>
        <taxon>Actinomadura</taxon>
    </lineage>
</organism>
<accession>A0ABW3CCP5</accession>
<comment type="caution">
    <text evidence="1">The sequence shown here is derived from an EMBL/GenBank/DDBJ whole genome shotgun (WGS) entry which is preliminary data.</text>
</comment>
<name>A0ABW3CCP5_9ACTN</name>
<dbReference type="EMBL" id="JBHTIR010000436">
    <property type="protein sequence ID" value="MFD0851404.1"/>
    <property type="molecule type" value="Genomic_DNA"/>
</dbReference>
<evidence type="ECO:0000313" key="1">
    <source>
        <dbReference type="EMBL" id="MFD0851404.1"/>
    </source>
</evidence>
<protein>
    <submittedName>
        <fullName evidence="1">Uncharacterized protein</fullName>
    </submittedName>
</protein>
<reference evidence="2" key="1">
    <citation type="journal article" date="2019" name="Int. J. Syst. Evol. Microbiol.">
        <title>The Global Catalogue of Microorganisms (GCM) 10K type strain sequencing project: providing services to taxonomists for standard genome sequencing and annotation.</title>
        <authorList>
            <consortium name="The Broad Institute Genomics Platform"/>
            <consortium name="The Broad Institute Genome Sequencing Center for Infectious Disease"/>
            <person name="Wu L."/>
            <person name="Ma J."/>
        </authorList>
    </citation>
    <scope>NUCLEOTIDE SEQUENCE [LARGE SCALE GENOMIC DNA]</scope>
    <source>
        <strain evidence="2">JCM 31696</strain>
    </source>
</reference>